<evidence type="ECO:0000256" key="2">
    <source>
        <dbReference type="ARBA" id="ARBA00009604"/>
    </source>
</evidence>
<dbReference type="Gene3D" id="3.20.20.120">
    <property type="entry name" value="Enolase-like C-terminal domain"/>
    <property type="match status" value="1"/>
</dbReference>
<evidence type="ECO:0000256" key="6">
    <source>
        <dbReference type="ARBA" id="ARBA00022842"/>
    </source>
</evidence>
<dbReference type="SUPFAM" id="SSF51604">
    <property type="entry name" value="Enolase C-terminal domain-like"/>
    <property type="match status" value="1"/>
</dbReference>
<evidence type="ECO:0000256" key="12">
    <source>
        <dbReference type="PIRSR" id="PIRSR001400-3"/>
    </source>
</evidence>
<dbReference type="InterPro" id="IPR036849">
    <property type="entry name" value="Enolase-like_C_sf"/>
</dbReference>
<dbReference type="EMBL" id="PFBW01000083">
    <property type="protein sequence ID" value="PIR77537.1"/>
    <property type="molecule type" value="Genomic_DNA"/>
</dbReference>
<dbReference type="GO" id="GO:0009986">
    <property type="term" value="C:cell surface"/>
    <property type="evidence" value="ECO:0007669"/>
    <property type="project" value="UniProtKB-SubCell"/>
</dbReference>
<accession>A0A2M6P1G3</accession>
<gene>
    <name evidence="9" type="primary">eno</name>
    <name evidence="15" type="ORF">COU30_01910</name>
</gene>
<comment type="cofactor">
    <cofactor evidence="9">
        <name>Mg(2+)</name>
        <dbReference type="ChEBI" id="CHEBI:18420"/>
    </cofactor>
    <text evidence="9">Binds a second Mg(2+) ion via substrate during catalysis.</text>
</comment>
<dbReference type="PANTHER" id="PTHR11902">
    <property type="entry name" value="ENOLASE"/>
    <property type="match status" value="1"/>
</dbReference>
<dbReference type="GO" id="GO:0004634">
    <property type="term" value="F:phosphopyruvate hydratase activity"/>
    <property type="evidence" value="ECO:0007669"/>
    <property type="project" value="UniProtKB-UniRule"/>
</dbReference>
<dbReference type="FunFam" id="3.30.390.10:FF:000001">
    <property type="entry name" value="Enolase"/>
    <property type="match status" value="1"/>
</dbReference>
<evidence type="ECO:0000256" key="11">
    <source>
        <dbReference type="PIRSR" id="PIRSR001400-2"/>
    </source>
</evidence>
<dbReference type="AlphaFoldDB" id="A0A2M6P1G3"/>
<dbReference type="SUPFAM" id="SSF54826">
    <property type="entry name" value="Enolase N-terminal domain-like"/>
    <property type="match status" value="1"/>
</dbReference>
<dbReference type="EC" id="4.2.1.11" evidence="3 9"/>
<feature type="binding site" evidence="11">
    <location>
        <position position="161"/>
    </location>
    <ligand>
        <name>substrate</name>
    </ligand>
</feature>
<comment type="similarity">
    <text evidence="2 9">Belongs to the enolase family.</text>
</comment>
<evidence type="ECO:0000256" key="10">
    <source>
        <dbReference type="PIRSR" id="PIRSR001400-1"/>
    </source>
</evidence>
<comment type="function">
    <text evidence="9">Catalyzes the reversible conversion of 2-phosphoglycerate (2-PG) into phosphoenolpyruvate (PEP). It is essential for the degradation of carbohydrates via glycolysis.</text>
</comment>
<keyword evidence="15" id="KW-0670">Pyruvate</keyword>
<organism evidence="15 16">
    <name type="scientific">Candidatus Magasanikbacteria bacterium CG10_big_fil_rev_8_21_14_0_10_38_6</name>
    <dbReference type="NCBI Taxonomy" id="1974647"/>
    <lineage>
        <taxon>Bacteria</taxon>
        <taxon>Candidatus Magasanikiibacteriota</taxon>
    </lineage>
</organism>
<evidence type="ECO:0000313" key="15">
    <source>
        <dbReference type="EMBL" id="PIR77537.1"/>
    </source>
</evidence>
<dbReference type="PANTHER" id="PTHR11902:SF1">
    <property type="entry name" value="ENOLASE"/>
    <property type="match status" value="1"/>
</dbReference>
<dbReference type="InterPro" id="IPR000941">
    <property type="entry name" value="Enolase"/>
</dbReference>
<feature type="binding site" evidence="9">
    <location>
        <position position="169"/>
    </location>
    <ligand>
        <name>(2R)-2-phosphoglycerate</name>
        <dbReference type="ChEBI" id="CHEBI:58289"/>
    </ligand>
</feature>
<keyword evidence="9 12" id="KW-0479">Metal-binding</keyword>
<evidence type="ECO:0000256" key="1">
    <source>
        <dbReference type="ARBA" id="ARBA00005031"/>
    </source>
</evidence>
<dbReference type="NCBIfam" id="TIGR01060">
    <property type="entry name" value="eno"/>
    <property type="match status" value="1"/>
</dbReference>
<dbReference type="UniPathway" id="UPA00109">
    <property type="reaction ID" value="UER00187"/>
</dbReference>
<comment type="subcellular location">
    <subcellularLocation>
        <location evidence="9">Cytoplasm</location>
    </subcellularLocation>
    <subcellularLocation>
        <location evidence="9">Secreted</location>
    </subcellularLocation>
    <subcellularLocation>
        <location evidence="9">Cell surface</location>
    </subcellularLocation>
    <text evidence="9">Fractions of enolase are present in both the cytoplasm and on the cell surface.</text>
</comment>
<feature type="binding site" evidence="11">
    <location>
        <position position="170"/>
    </location>
    <ligand>
        <name>substrate</name>
    </ligand>
</feature>
<dbReference type="InterPro" id="IPR020811">
    <property type="entry name" value="Enolase_N"/>
</dbReference>
<feature type="binding site" evidence="11">
    <location>
        <position position="290"/>
    </location>
    <ligand>
        <name>substrate</name>
    </ligand>
</feature>
<feature type="domain" description="Enolase C-terminal TIM barrel" evidence="13">
    <location>
        <begin position="145"/>
        <end position="417"/>
    </location>
</feature>
<evidence type="ECO:0000256" key="9">
    <source>
        <dbReference type="HAMAP-Rule" id="MF_00318"/>
    </source>
</evidence>
<keyword evidence="9" id="KW-0963">Cytoplasm</keyword>
<dbReference type="CDD" id="cd03313">
    <property type="entry name" value="enolase"/>
    <property type="match status" value="1"/>
</dbReference>
<feature type="binding site" evidence="9">
    <location>
        <position position="393"/>
    </location>
    <ligand>
        <name>(2R)-2-phosphoglycerate</name>
        <dbReference type="ChEBI" id="CHEBI:58289"/>
    </ligand>
</feature>
<sequence>MIKTSIKKITAREILDSRGNPTVEATVVLVGGAVGIAAVPSGASTGTHEALELRDNTKRFGGKGVLKAVKHVNTYINDALNGEDATKQRHIDQLMIDLDGTPNKKKLGANAILAVSLATARAAAHALNQPLYKYIRQTFNIKEKQWRMPIATMNVINGGRHSNNNLTCQEFMIVPIHRKMSERVRIGSQIFHSLKQILNEKGYNTAVGDEGGFAPNLANNEQALKLLMSAIRAAGFTPGKQVYLAMDIAASEFYRGGNYYFMSKSQASSADKMIRTITAWVKKYPILTIEDPLAEDDWENWQIFTKKLGKKIGIVGDDLLVTNVERIQKAIDMNACNAVLIKLNQIGSLSETINAIKLAKSHGYQISVSHRSGETADTFIADLAVAVNAEYIKTGSMSRSERVEKYNRLMKIESEIN</sequence>
<dbReference type="GO" id="GO:0000287">
    <property type="term" value="F:magnesium ion binding"/>
    <property type="evidence" value="ECO:0007669"/>
    <property type="project" value="UniProtKB-UniRule"/>
</dbReference>
<dbReference type="SFLD" id="SFLDF00002">
    <property type="entry name" value="enolase"/>
    <property type="match status" value="1"/>
</dbReference>
<feature type="binding site" evidence="11">
    <location>
        <position position="393"/>
    </location>
    <ligand>
        <name>substrate</name>
    </ligand>
</feature>
<evidence type="ECO:0000313" key="16">
    <source>
        <dbReference type="Proteomes" id="UP000228528"/>
    </source>
</evidence>
<evidence type="ECO:0000256" key="3">
    <source>
        <dbReference type="ARBA" id="ARBA00012058"/>
    </source>
</evidence>
<evidence type="ECO:0000256" key="7">
    <source>
        <dbReference type="ARBA" id="ARBA00023152"/>
    </source>
</evidence>
<dbReference type="PIRSF" id="PIRSF001400">
    <property type="entry name" value="Enolase"/>
    <property type="match status" value="1"/>
</dbReference>
<name>A0A2M6P1G3_9BACT</name>
<keyword evidence="8 9" id="KW-0456">Lyase</keyword>
<feature type="binding site" evidence="9">
    <location>
        <position position="342"/>
    </location>
    <ligand>
        <name>(2R)-2-phosphoglycerate</name>
        <dbReference type="ChEBI" id="CHEBI:58289"/>
    </ligand>
</feature>
<evidence type="ECO:0000256" key="4">
    <source>
        <dbReference type="ARBA" id="ARBA00017068"/>
    </source>
</evidence>
<feature type="binding site" evidence="11">
    <location>
        <begin position="369"/>
        <end position="372"/>
    </location>
    <ligand>
        <name>substrate</name>
    </ligand>
</feature>
<comment type="cofactor">
    <cofactor evidence="12">
        <name>Mg(2+)</name>
        <dbReference type="ChEBI" id="CHEBI:18420"/>
    </cofactor>
    <text evidence="12">Mg(2+) is required for catalysis and for stabilizing the dimer.</text>
</comment>
<dbReference type="SMART" id="SM01193">
    <property type="entry name" value="Enolase_N"/>
    <property type="match status" value="1"/>
</dbReference>
<keyword evidence="5 9" id="KW-0964">Secreted</keyword>
<feature type="binding site" evidence="9 12">
    <location>
        <position position="290"/>
    </location>
    <ligand>
        <name>Mg(2+)</name>
        <dbReference type="ChEBI" id="CHEBI:18420"/>
    </ligand>
</feature>
<dbReference type="InterPro" id="IPR020809">
    <property type="entry name" value="Enolase_CS"/>
</dbReference>
<comment type="catalytic activity">
    <reaction evidence="9">
        <text>(2R)-2-phosphoglycerate = phosphoenolpyruvate + H2O</text>
        <dbReference type="Rhea" id="RHEA:10164"/>
        <dbReference type="ChEBI" id="CHEBI:15377"/>
        <dbReference type="ChEBI" id="CHEBI:58289"/>
        <dbReference type="ChEBI" id="CHEBI:58702"/>
        <dbReference type="EC" id="4.2.1.11"/>
    </reaction>
</comment>
<keyword evidence="6 9" id="KW-0460">Magnesium</keyword>
<dbReference type="GO" id="GO:0006096">
    <property type="term" value="P:glycolytic process"/>
    <property type="evidence" value="ECO:0007669"/>
    <property type="project" value="UniProtKB-UniRule"/>
</dbReference>
<feature type="binding site" evidence="9 12">
    <location>
        <position position="317"/>
    </location>
    <ligand>
        <name>Mg(2+)</name>
        <dbReference type="ChEBI" id="CHEBI:18420"/>
    </ligand>
</feature>
<comment type="caution">
    <text evidence="15">The sequence shown here is derived from an EMBL/GenBank/DDBJ whole genome shotgun (WGS) entry which is preliminary data.</text>
</comment>
<dbReference type="InterPro" id="IPR020810">
    <property type="entry name" value="Enolase_C"/>
</dbReference>
<reference evidence="16" key="1">
    <citation type="submission" date="2017-09" db="EMBL/GenBank/DDBJ databases">
        <title>Depth-based differentiation of microbial function through sediment-hosted aquifers and enrichment of novel symbionts in the deep terrestrial subsurface.</title>
        <authorList>
            <person name="Probst A.J."/>
            <person name="Ladd B."/>
            <person name="Jarett J.K."/>
            <person name="Geller-Mcgrath D.E."/>
            <person name="Sieber C.M.K."/>
            <person name="Emerson J.B."/>
            <person name="Anantharaman K."/>
            <person name="Thomas B.C."/>
            <person name="Malmstrom R."/>
            <person name="Stieglmeier M."/>
            <person name="Klingl A."/>
            <person name="Woyke T."/>
            <person name="Ryan C.M."/>
            <person name="Banfield J.F."/>
        </authorList>
    </citation>
    <scope>NUCLEOTIDE SEQUENCE [LARGE SCALE GENOMIC DNA]</scope>
</reference>
<feature type="binding site" evidence="9">
    <location>
        <position position="371"/>
    </location>
    <ligand>
        <name>(2R)-2-phosphoglycerate</name>
        <dbReference type="ChEBI" id="CHEBI:58289"/>
    </ligand>
</feature>
<dbReference type="SMART" id="SM01192">
    <property type="entry name" value="Enolase_C"/>
    <property type="match status" value="1"/>
</dbReference>
<protein>
    <recommendedName>
        <fullName evidence="4 9">Enolase</fullName>
        <ecNumber evidence="3 9">4.2.1.11</ecNumber>
    </recommendedName>
    <alternativeName>
        <fullName evidence="9">2-phospho-D-glycerate hydro-lyase</fullName>
    </alternativeName>
    <alternativeName>
        <fullName evidence="9">2-phosphoglycerate dehydratase</fullName>
    </alternativeName>
</protein>
<dbReference type="SFLD" id="SFLDS00001">
    <property type="entry name" value="Enolase"/>
    <property type="match status" value="1"/>
</dbReference>
<dbReference type="Pfam" id="PF03952">
    <property type="entry name" value="Enolase_N"/>
    <property type="match status" value="1"/>
</dbReference>
<feature type="binding site" evidence="9">
    <location>
        <position position="372"/>
    </location>
    <ligand>
        <name>(2R)-2-phosphoglycerate</name>
        <dbReference type="ChEBI" id="CHEBI:58289"/>
    </ligand>
</feature>
<dbReference type="PRINTS" id="PR00148">
    <property type="entry name" value="ENOLASE"/>
</dbReference>
<keyword evidence="7 9" id="KW-0324">Glycolysis</keyword>
<feature type="binding site" evidence="9 12">
    <location>
        <position position="247"/>
    </location>
    <ligand>
        <name>Mg(2+)</name>
        <dbReference type="ChEBI" id="CHEBI:18420"/>
    </ligand>
</feature>
<feature type="active site" description="Proton donor" evidence="9 10">
    <location>
        <position position="210"/>
    </location>
</feature>
<dbReference type="HAMAP" id="MF_00318">
    <property type="entry name" value="Enolase"/>
    <property type="match status" value="1"/>
</dbReference>
<evidence type="ECO:0000259" key="13">
    <source>
        <dbReference type="SMART" id="SM01192"/>
    </source>
</evidence>
<dbReference type="InterPro" id="IPR029017">
    <property type="entry name" value="Enolase-like_N"/>
</dbReference>
<feature type="domain" description="Enolase N-terminal" evidence="14">
    <location>
        <begin position="6"/>
        <end position="135"/>
    </location>
</feature>
<evidence type="ECO:0000256" key="5">
    <source>
        <dbReference type="ARBA" id="ARBA00022525"/>
    </source>
</evidence>
<dbReference type="Pfam" id="PF00113">
    <property type="entry name" value="Enolase_C"/>
    <property type="match status" value="1"/>
</dbReference>
<dbReference type="PROSITE" id="PS00164">
    <property type="entry name" value="ENOLASE"/>
    <property type="match status" value="1"/>
</dbReference>
<dbReference type="GO" id="GO:0000015">
    <property type="term" value="C:phosphopyruvate hydratase complex"/>
    <property type="evidence" value="ECO:0007669"/>
    <property type="project" value="InterPro"/>
</dbReference>
<feature type="binding site" evidence="11">
    <location>
        <position position="317"/>
    </location>
    <ligand>
        <name>substrate</name>
    </ligand>
</feature>
<dbReference type="GO" id="GO:0005576">
    <property type="term" value="C:extracellular region"/>
    <property type="evidence" value="ECO:0007669"/>
    <property type="project" value="UniProtKB-SubCell"/>
</dbReference>
<dbReference type="Proteomes" id="UP000228528">
    <property type="component" value="Unassembled WGS sequence"/>
</dbReference>
<evidence type="ECO:0000259" key="14">
    <source>
        <dbReference type="SMART" id="SM01193"/>
    </source>
</evidence>
<feature type="active site" description="Proton acceptor" evidence="9 10">
    <location>
        <position position="342"/>
    </location>
</feature>
<proteinExistence type="inferred from homology"/>
<evidence type="ECO:0000256" key="8">
    <source>
        <dbReference type="ARBA" id="ARBA00023239"/>
    </source>
</evidence>
<comment type="pathway">
    <text evidence="1 9">Carbohydrate degradation; glycolysis; pyruvate from D-glyceraldehyde 3-phosphate: step 4/5.</text>
</comment>
<dbReference type="Gene3D" id="3.30.390.10">
    <property type="entry name" value="Enolase-like, N-terminal domain"/>
    <property type="match status" value="1"/>
</dbReference>
<dbReference type="SFLD" id="SFLDG00178">
    <property type="entry name" value="enolase"/>
    <property type="match status" value="1"/>
</dbReference>